<keyword evidence="9" id="KW-1185">Reference proteome</keyword>
<sequence length="445" mass="50162">MSNKKQLKLGTIIHGVGGNIAAWRHPEVLTDASVNFDFYKEQAQKSEKAKFDFIFIADGLHINDKSLPHFLNRFEPLTILSALAAVTSHIGLAGTVSTSYSEPFNIARQFSSVDHISKGRAGWNVVTSPLEKTSLNFSKTIEEHPDHAKRYRIAAEYLEVAKGLWDSWGDDAFIRDKDSGVFFDPEKLHQLNHKGEFFSVQGPLNIGRSKQGRPIIFQAGSSEAGKDLAAREADAVFTGHPTLEEAKKFYHDVKNRAAAFGRNPDEILILPGIEPIVGRTEEEAEQKYQEIANLVSIEQALNYLGRFFEHHDFSQYPLDEPFPELGDLGSNSFKSGTDRIKQEAREQKLTLRQVALQSATPRTPFIGTPEKVADRIQEWFDSKGADGFIIHFNVPSHLSSFIDHVVPILQERNLFRKEYEAETLRGNLGLPYPENRYVKNTIKTR</sequence>
<reference evidence="8 9" key="1">
    <citation type="submission" date="2017-11" db="EMBL/GenBank/DDBJ databases">
        <title>Comparitive Functional Genomics of Dry Heat Resistant strains isolated from the Viking Spacecraft.</title>
        <authorList>
            <person name="Seuylemezian A."/>
            <person name="Cooper K."/>
            <person name="Vaishampayan P."/>
        </authorList>
    </citation>
    <scope>NUCLEOTIDE SEQUENCE [LARGE SCALE GENOMIC DNA]</scope>
    <source>
        <strain evidence="8 9">V32-6</strain>
    </source>
</reference>
<evidence type="ECO:0000256" key="6">
    <source>
        <dbReference type="PIRSR" id="PIRSR000337-1"/>
    </source>
</evidence>
<dbReference type="Gene3D" id="3.20.20.30">
    <property type="entry name" value="Luciferase-like domain"/>
    <property type="match status" value="1"/>
</dbReference>
<name>A0A2N5HIN0_9BACI</name>
<keyword evidence="1 6" id="KW-0285">Flavoprotein</keyword>
<evidence type="ECO:0000313" key="8">
    <source>
        <dbReference type="EMBL" id="PLS05370.1"/>
    </source>
</evidence>
<protein>
    <submittedName>
        <fullName evidence="8">LLM class flavin-dependent oxidoreductase</fullName>
    </submittedName>
</protein>
<feature type="binding site" evidence="6">
    <location>
        <position position="147"/>
    </location>
    <ligand>
        <name>FMN</name>
        <dbReference type="ChEBI" id="CHEBI:58210"/>
    </ligand>
</feature>
<dbReference type="RefSeq" id="WP_101647810.1">
    <property type="nucleotide sequence ID" value="NZ_PGVE01000041.1"/>
</dbReference>
<dbReference type="GO" id="GO:0016705">
    <property type="term" value="F:oxidoreductase activity, acting on paired donors, with incorporation or reduction of molecular oxygen"/>
    <property type="evidence" value="ECO:0007669"/>
    <property type="project" value="InterPro"/>
</dbReference>
<evidence type="ECO:0000256" key="3">
    <source>
        <dbReference type="ARBA" id="ARBA00023002"/>
    </source>
</evidence>
<gene>
    <name evidence="8" type="ORF">CVD27_10245</name>
</gene>
<dbReference type="GO" id="GO:0004497">
    <property type="term" value="F:monooxygenase activity"/>
    <property type="evidence" value="ECO:0007669"/>
    <property type="project" value="UniProtKB-KW"/>
</dbReference>
<dbReference type="AlphaFoldDB" id="A0A2N5HIN0"/>
<evidence type="ECO:0000256" key="2">
    <source>
        <dbReference type="ARBA" id="ARBA00022643"/>
    </source>
</evidence>
<dbReference type="PANTHER" id="PTHR30011:SF16">
    <property type="entry name" value="C2H2 FINGER DOMAIN TRANSCRIPTION FACTOR (EUROFUNG)-RELATED"/>
    <property type="match status" value="1"/>
</dbReference>
<dbReference type="PANTHER" id="PTHR30011">
    <property type="entry name" value="ALKANESULFONATE MONOOXYGENASE-RELATED"/>
    <property type="match status" value="1"/>
</dbReference>
<keyword evidence="3" id="KW-0560">Oxidoreductase</keyword>
<comment type="caution">
    <text evidence="8">The sequence shown here is derived from an EMBL/GenBank/DDBJ whole genome shotgun (WGS) entry which is preliminary data.</text>
</comment>
<dbReference type="OrthoDB" id="3265338at2"/>
<feature type="domain" description="Luciferase-like" evidence="7">
    <location>
        <begin position="25"/>
        <end position="382"/>
    </location>
</feature>
<dbReference type="InterPro" id="IPR016215">
    <property type="entry name" value="NTA_MOA"/>
</dbReference>
<feature type="binding site" evidence="6">
    <location>
        <position position="221"/>
    </location>
    <ligand>
        <name>FMN</name>
        <dbReference type="ChEBI" id="CHEBI:58210"/>
    </ligand>
</feature>
<dbReference type="NCBIfam" id="TIGR03860">
    <property type="entry name" value="FMN_nitrolo"/>
    <property type="match status" value="1"/>
</dbReference>
<dbReference type="InterPro" id="IPR011251">
    <property type="entry name" value="Luciferase-like_dom"/>
</dbReference>
<feature type="binding site" evidence="6">
    <location>
        <position position="151"/>
    </location>
    <ligand>
        <name>FMN</name>
        <dbReference type="ChEBI" id="CHEBI:58210"/>
    </ligand>
</feature>
<feature type="binding site" evidence="6">
    <location>
        <position position="222"/>
    </location>
    <ligand>
        <name>FMN</name>
        <dbReference type="ChEBI" id="CHEBI:58210"/>
    </ligand>
</feature>
<accession>A0A2N5HIN0</accession>
<dbReference type="InterPro" id="IPR036661">
    <property type="entry name" value="Luciferase-like_sf"/>
</dbReference>
<evidence type="ECO:0000313" key="9">
    <source>
        <dbReference type="Proteomes" id="UP000234950"/>
    </source>
</evidence>
<dbReference type="Proteomes" id="UP000234950">
    <property type="component" value="Unassembled WGS sequence"/>
</dbReference>
<feature type="binding site" evidence="6">
    <location>
        <position position="95"/>
    </location>
    <ligand>
        <name>FMN</name>
        <dbReference type="ChEBI" id="CHEBI:58210"/>
    </ligand>
</feature>
<evidence type="ECO:0000256" key="4">
    <source>
        <dbReference type="ARBA" id="ARBA00023033"/>
    </source>
</evidence>
<evidence type="ECO:0000256" key="1">
    <source>
        <dbReference type="ARBA" id="ARBA00022630"/>
    </source>
</evidence>
<dbReference type="Pfam" id="PF00296">
    <property type="entry name" value="Bac_luciferase"/>
    <property type="match status" value="1"/>
</dbReference>
<evidence type="ECO:0000259" key="7">
    <source>
        <dbReference type="Pfam" id="PF00296"/>
    </source>
</evidence>
<evidence type="ECO:0000256" key="5">
    <source>
        <dbReference type="ARBA" id="ARBA00033748"/>
    </source>
</evidence>
<dbReference type="PIRSF" id="PIRSF000337">
    <property type="entry name" value="NTA_MOA"/>
    <property type="match status" value="1"/>
</dbReference>
<proteinExistence type="inferred from homology"/>
<dbReference type="EMBL" id="PGVE01000041">
    <property type="protein sequence ID" value="PLS05370.1"/>
    <property type="molecule type" value="Genomic_DNA"/>
</dbReference>
<dbReference type="CDD" id="cd01095">
    <property type="entry name" value="Nitrilotriacetate_monoxgenase"/>
    <property type="match status" value="1"/>
</dbReference>
<keyword evidence="2 6" id="KW-0288">FMN</keyword>
<feature type="binding site" evidence="6">
    <location>
        <position position="58"/>
    </location>
    <ligand>
        <name>FMN</name>
        <dbReference type="ChEBI" id="CHEBI:58210"/>
    </ligand>
</feature>
<organism evidence="8 9">
    <name type="scientific">Neobacillus cucumis</name>
    <dbReference type="NCBI Taxonomy" id="1740721"/>
    <lineage>
        <taxon>Bacteria</taxon>
        <taxon>Bacillati</taxon>
        <taxon>Bacillota</taxon>
        <taxon>Bacilli</taxon>
        <taxon>Bacillales</taxon>
        <taxon>Bacillaceae</taxon>
        <taxon>Neobacillus</taxon>
    </lineage>
</organism>
<comment type="similarity">
    <text evidence="5">Belongs to the NtaA/SnaA/DszA monooxygenase family.</text>
</comment>
<keyword evidence="4" id="KW-0503">Monooxygenase</keyword>
<dbReference type="SUPFAM" id="SSF51679">
    <property type="entry name" value="Bacterial luciferase-like"/>
    <property type="match status" value="1"/>
</dbReference>
<dbReference type="InterPro" id="IPR051260">
    <property type="entry name" value="Diverse_substr_monoxygenases"/>
</dbReference>